<dbReference type="EMBL" id="OV170221">
    <property type="protein sequence ID" value="CAH0712887.1"/>
    <property type="molecule type" value="Genomic_DNA"/>
</dbReference>
<organism evidence="3 4">
    <name type="scientific">Brenthis ino</name>
    <name type="common">lesser marbled fritillary</name>
    <dbReference type="NCBI Taxonomy" id="405034"/>
    <lineage>
        <taxon>Eukaryota</taxon>
        <taxon>Metazoa</taxon>
        <taxon>Ecdysozoa</taxon>
        <taxon>Arthropoda</taxon>
        <taxon>Hexapoda</taxon>
        <taxon>Insecta</taxon>
        <taxon>Pterygota</taxon>
        <taxon>Neoptera</taxon>
        <taxon>Endopterygota</taxon>
        <taxon>Lepidoptera</taxon>
        <taxon>Glossata</taxon>
        <taxon>Ditrysia</taxon>
        <taxon>Papilionoidea</taxon>
        <taxon>Nymphalidae</taxon>
        <taxon>Heliconiinae</taxon>
        <taxon>Argynnini</taxon>
        <taxon>Brenthis</taxon>
    </lineage>
</organism>
<reference evidence="3" key="1">
    <citation type="submission" date="2021-12" db="EMBL/GenBank/DDBJ databases">
        <authorList>
            <person name="Martin H S."/>
        </authorList>
    </citation>
    <scope>NUCLEOTIDE SEQUENCE</scope>
</reference>
<feature type="transmembrane region" description="Helical" evidence="2">
    <location>
        <begin position="181"/>
        <end position="200"/>
    </location>
</feature>
<feature type="transmembrane region" description="Helical" evidence="2">
    <location>
        <begin position="338"/>
        <end position="357"/>
    </location>
</feature>
<dbReference type="OrthoDB" id="6243211at2759"/>
<keyword evidence="2" id="KW-0812">Transmembrane</keyword>
<evidence type="ECO:0000313" key="3">
    <source>
        <dbReference type="EMBL" id="CAH0712887.1"/>
    </source>
</evidence>
<keyword evidence="2" id="KW-1133">Transmembrane helix</keyword>
<evidence type="ECO:0000256" key="2">
    <source>
        <dbReference type="SAM" id="Phobius"/>
    </source>
</evidence>
<dbReference type="PANTHER" id="PTHR28624">
    <property type="entry name" value="COILED-COIL DOMAIN-CONTAINING PROTEIN 51"/>
    <property type="match status" value="1"/>
</dbReference>
<evidence type="ECO:0000256" key="1">
    <source>
        <dbReference type="SAM" id="Coils"/>
    </source>
</evidence>
<evidence type="ECO:0008006" key="5">
    <source>
        <dbReference type="Google" id="ProtNLM"/>
    </source>
</evidence>
<dbReference type="Proteomes" id="UP000838878">
    <property type="component" value="Chromosome 1"/>
</dbReference>
<feature type="coiled-coil region" evidence="1">
    <location>
        <begin position="88"/>
        <end position="115"/>
    </location>
</feature>
<sequence>MADRLRQIAQRVKDKIHFPQIRNSSKEKVDQFITKYVPASRVSEIAEKFKHESISNRVKELVSRYEKFTGIEEIMAIQNTVIDAQERFATAQDRRRDLGRELASIEARLKELHSEMQNTMKGDDKYLQLCTEEHKLIIQERALRTLFFEAEREERELFASMSAAVKLGHERERAHAERNKYWYIVASIVGTLLGIGGSTINNRLKMAEFRDMMEQQMARSASVLYTIAGGGTASRADIADAMKTEFAYQEQLAKNLDLMQDNINNLVSKQASLIDHLNHQEHVIDTQIKELKRLIIAASQTSARSDAELAKALSVVQHELDDEKDIEITPTAIDGNQILTGLGILICAAVFFGNIFGRIS</sequence>
<protein>
    <recommendedName>
        <fullName evidence="5">Coiled-coil domain-containing protein 51</fullName>
    </recommendedName>
</protein>
<name>A0A8S4HVP6_9NEOP</name>
<keyword evidence="4" id="KW-1185">Reference proteome</keyword>
<feature type="non-terminal residue" evidence="3">
    <location>
        <position position="360"/>
    </location>
</feature>
<keyword evidence="2" id="KW-0472">Membrane</keyword>
<evidence type="ECO:0000313" key="4">
    <source>
        <dbReference type="Proteomes" id="UP000838878"/>
    </source>
</evidence>
<dbReference type="InterPro" id="IPR037660">
    <property type="entry name" value="CCDC51"/>
</dbReference>
<proteinExistence type="predicted"/>
<accession>A0A8S4HVP6</accession>
<dbReference type="PANTHER" id="PTHR28624:SF1">
    <property type="entry name" value="MITOCHONDRIAL POTASSIUM CHANNEL"/>
    <property type="match status" value="1"/>
</dbReference>
<dbReference type="AlphaFoldDB" id="A0A8S4HVP6"/>
<gene>
    <name evidence="3" type="ORF">BINO364_LOCUS110</name>
</gene>
<keyword evidence="1" id="KW-0175">Coiled coil</keyword>